<dbReference type="RefSeq" id="WP_197553233.1">
    <property type="nucleotide sequence ID" value="NZ_CP063212.1"/>
</dbReference>
<feature type="transmembrane region" description="Helical" evidence="1">
    <location>
        <begin position="197"/>
        <end position="216"/>
    </location>
</feature>
<evidence type="ECO:0000256" key="1">
    <source>
        <dbReference type="SAM" id="Phobius"/>
    </source>
</evidence>
<reference evidence="2 3" key="1">
    <citation type="submission" date="2020-10" db="EMBL/GenBank/DDBJ databases">
        <title>Trueperella pecoris sp. nov. isolated from bovine and porcine specimens.</title>
        <authorList>
            <person name="Schoenecker L."/>
            <person name="Schnydrig P."/>
            <person name="Brodard I."/>
            <person name="Thomann A."/>
            <person name="Hemphill A."/>
            <person name="Rodriguez-Campos S."/>
            <person name="Perreten V."/>
            <person name="Jores J."/>
            <person name="Kittl S."/>
        </authorList>
    </citation>
    <scope>NUCLEOTIDE SEQUENCE [LARGE SCALE GENOMIC DNA]</scope>
    <source>
        <strain evidence="2 3">19OD0592</strain>
    </source>
</reference>
<dbReference type="Proteomes" id="UP000594961">
    <property type="component" value="Chromosome"/>
</dbReference>
<proteinExistence type="predicted"/>
<evidence type="ECO:0000313" key="2">
    <source>
        <dbReference type="EMBL" id="QOR47761.1"/>
    </source>
</evidence>
<evidence type="ECO:0000313" key="3">
    <source>
        <dbReference type="Proteomes" id="UP000594961"/>
    </source>
</evidence>
<gene>
    <name evidence="2" type="ORF">INS90_00130</name>
</gene>
<keyword evidence="1" id="KW-0472">Membrane</keyword>
<dbReference type="EMBL" id="CP063212">
    <property type="protein sequence ID" value="QOR47761.1"/>
    <property type="molecule type" value="Genomic_DNA"/>
</dbReference>
<organism evidence="2 3">
    <name type="scientific">Trueperella pecoris</name>
    <dbReference type="NCBI Taxonomy" id="2733571"/>
    <lineage>
        <taxon>Bacteria</taxon>
        <taxon>Bacillati</taxon>
        <taxon>Actinomycetota</taxon>
        <taxon>Actinomycetes</taxon>
        <taxon>Actinomycetales</taxon>
        <taxon>Actinomycetaceae</taxon>
        <taxon>Trueperella</taxon>
    </lineage>
</organism>
<keyword evidence="1" id="KW-0812">Transmembrane</keyword>
<name>A0A7M1R0Y4_9ACTO</name>
<dbReference type="AlphaFoldDB" id="A0A7M1R0Y4"/>
<accession>A0A7M1R0Y4</accession>
<protein>
    <submittedName>
        <fullName evidence="2">Uncharacterized protein</fullName>
    </submittedName>
</protein>
<keyword evidence="1" id="KW-1133">Transmembrane helix</keyword>
<sequence>MATQVYKTLAKIVGIVLILAGIGAFAGGAYADSFIASQLKDQQVVLPTTESIDGQFKGGGLSQEDADALYPVAGQTVTTGDQARIFADHYIYAHMKSAVKRAGLEPGMTFATVGEVVNEKKAELAKEIAQDNPAADEAAVKKMVEAEVSNPLTKYETATAVAKLDSLRNDTLLTGNTIRGMLLNAYGWGLVGKVAKFAGIGLFVVGLGLTAYGFLYKGRNTKAEA</sequence>